<evidence type="ECO:0000256" key="1">
    <source>
        <dbReference type="SAM" id="MobiDB-lite"/>
    </source>
</evidence>
<gene>
    <name evidence="2" type="ORF">OG398_18410</name>
</gene>
<feature type="compositionally biased region" description="Gly residues" evidence="1">
    <location>
        <begin position="59"/>
        <end position="69"/>
    </location>
</feature>
<proteinExistence type="predicted"/>
<reference evidence="2" key="1">
    <citation type="submission" date="2022-10" db="EMBL/GenBank/DDBJ databases">
        <title>The complete genomes of actinobacterial strains from the NBC collection.</title>
        <authorList>
            <person name="Joergensen T.S."/>
            <person name="Alvarez Arevalo M."/>
            <person name="Sterndorff E.B."/>
            <person name="Faurdal D."/>
            <person name="Vuksanovic O."/>
            <person name="Mourched A.-S."/>
            <person name="Charusanti P."/>
            <person name="Shaw S."/>
            <person name="Blin K."/>
            <person name="Weber T."/>
        </authorList>
    </citation>
    <scope>NUCLEOTIDE SEQUENCE</scope>
    <source>
        <strain evidence="2">NBC_00008</strain>
    </source>
</reference>
<name>A0AAU2VRI2_9ACTN</name>
<accession>A0AAU2VRI2</accession>
<sequence>MKYFTPVGGTTEVRPRIFGKSTVICTCGFSKTVASGTADRVANNHAGSCRRGTPASSRRGGGGSMGSRH</sequence>
<evidence type="ECO:0000313" key="2">
    <source>
        <dbReference type="EMBL" id="WTW70100.1"/>
    </source>
</evidence>
<feature type="region of interest" description="Disordered" evidence="1">
    <location>
        <begin position="43"/>
        <end position="69"/>
    </location>
</feature>
<dbReference type="AlphaFoldDB" id="A0AAU2VRI2"/>
<protein>
    <submittedName>
        <fullName evidence="2">Uncharacterized protein</fullName>
    </submittedName>
</protein>
<dbReference type="EMBL" id="CP108313">
    <property type="protein sequence ID" value="WTW70100.1"/>
    <property type="molecule type" value="Genomic_DNA"/>
</dbReference>
<organism evidence="2">
    <name type="scientific">Streptomyces sp. NBC_00008</name>
    <dbReference type="NCBI Taxonomy" id="2903610"/>
    <lineage>
        <taxon>Bacteria</taxon>
        <taxon>Bacillati</taxon>
        <taxon>Actinomycetota</taxon>
        <taxon>Actinomycetes</taxon>
        <taxon>Kitasatosporales</taxon>
        <taxon>Streptomycetaceae</taxon>
        <taxon>Streptomyces</taxon>
    </lineage>
</organism>